<dbReference type="EnsemblMetazoa" id="GAUT046238-RA">
    <property type="protein sequence ID" value="GAUT046238-PA"/>
    <property type="gene ID" value="GAUT046238"/>
</dbReference>
<dbReference type="VEuPathDB" id="VectorBase:GAUT046238"/>
<name>A0A1A9VSS3_GLOAU</name>
<evidence type="ECO:0000313" key="2">
    <source>
        <dbReference type="Proteomes" id="UP000078200"/>
    </source>
</evidence>
<dbReference type="STRING" id="7395.A0A1A9VSS3"/>
<dbReference type="AlphaFoldDB" id="A0A1A9VSS3"/>
<evidence type="ECO:0000313" key="1">
    <source>
        <dbReference type="EnsemblMetazoa" id="GAUT046238-PA"/>
    </source>
</evidence>
<protein>
    <submittedName>
        <fullName evidence="1">Uncharacterized protein</fullName>
    </submittedName>
</protein>
<proteinExistence type="predicted"/>
<organism evidence="1 2">
    <name type="scientific">Glossina austeni</name>
    <name type="common">Savannah tsetse fly</name>
    <dbReference type="NCBI Taxonomy" id="7395"/>
    <lineage>
        <taxon>Eukaryota</taxon>
        <taxon>Metazoa</taxon>
        <taxon>Ecdysozoa</taxon>
        <taxon>Arthropoda</taxon>
        <taxon>Hexapoda</taxon>
        <taxon>Insecta</taxon>
        <taxon>Pterygota</taxon>
        <taxon>Neoptera</taxon>
        <taxon>Endopterygota</taxon>
        <taxon>Diptera</taxon>
        <taxon>Brachycera</taxon>
        <taxon>Muscomorpha</taxon>
        <taxon>Hippoboscoidea</taxon>
        <taxon>Glossinidae</taxon>
        <taxon>Glossina</taxon>
    </lineage>
</organism>
<sequence>MIFFISQSGLSGVDIRYLISSKSSFLLHLGNIKFANKYKKDKEKLYLEGRDIYLDDLHLRVMGELLLIKADEL</sequence>
<reference evidence="1" key="1">
    <citation type="submission" date="2020-05" db="UniProtKB">
        <authorList>
            <consortium name="EnsemblMetazoa"/>
        </authorList>
    </citation>
    <scope>IDENTIFICATION</scope>
    <source>
        <strain evidence="1">TTRI</strain>
    </source>
</reference>
<keyword evidence="2" id="KW-1185">Reference proteome</keyword>
<dbReference type="Proteomes" id="UP000078200">
    <property type="component" value="Unassembled WGS sequence"/>
</dbReference>
<accession>A0A1A9VSS3</accession>